<dbReference type="Pfam" id="PF16708">
    <property type="entry name" value="LppA"/>
    <property type="match status" value="1"/>
</dbReference>
<organism evidence="8 9">
    <name type="scientific">Sanguibacter biliveldensis</name>
    <dbReference type="NCBI Taxonomy" id="3030830"/>
    <lineage>
        <taxon>Bacteria</taxon>
        <taxon>Bacillati</taxon>
        <taxon>Actinomycetota</taxon>
        <taxon>Actinomycetes</taxon>
        <taxon>Micrococcales</taxon>
        <taxon>Sanguibacteraceae</taxon>
        <taxon>Sanguibacter</taxon>
    </lineage>
</organism>
<evidence type="ECO:0000256" key="4">
    <source>
        <dbReference type="ARBA" id="ARBA00023136"/>
    </source>
</evidence>
<dbReference type="EMBL" id="CP138359">
    <property type="protein sequence ID" value="WPF81308.1"/>
    <property type="molecule type" value="Genomic_DNA"/>
</dbReference>
<dbReference type="Proteomes" id="UP001304340">
    <property type="component" value="Chromosome"/>
</dbReference>
<keyword evidence="5" id="KW-0564">Palmitate</keyword>
<keyword evidence="3" id="KW-0732">Signal</keyword>
<reference evidence="9" key="1">
    <citation type="submission" date="2023-11" db="EMBL/GenBank/DDBJ databases">
        <authorList>
            <person name="Helweg L.P."/>
            <person name="Kiel A."/>
            <person name="Hitz F."/>
            <person name="Ruckert-Reed C."/>
            <person name="Busche T."/>
            <person name="Kaltschmidt B."/>
            <person name="Kaltschmidt C."/>
        </authorList>
    </citation>
    <scope>NUCLEOTIDE SEQUENCE [LARGE SCALE GENOMIC DNA]</scope>
    <source>
        <strain evidence="9">4.1</strain>
    </source>
</reference>
<evidence type="ECO:0000256" key="6">
    <source>
        <dbReference type="ARBA" id="ARBA00023288"/>
    </source>
</evidence>
<evidence type="ECO:0000313" key="8">
    <source>
        <dbReference type="EMBL" id="WPF81308.1"/>
    </source>
</evidence>
<feature type="region of interest" description="Disordered" evidence="7">
    <location>
        <begin position="206"/>
        <end position="235"/>
    </location>
</feature>
<keyword evidence="2" id="KW-1003">Cell membrane</keyword>
<dbReference type="KEGG" id="sbil:SANBI_002597"/>
<dbReference type="InterPro" id="IPR032018">
    <property type="entry name" value="LppA/LppB/LprP"/>
</dbReference>
<dbReference type="AlphaFoldDB" id="A0AAF0Z1M5"/>
<dbReference type="GO" id="GO:0005886">
    <property type="term" value="C:plasma membrane"/>
    <property type="evidence" value="ECO:0007669"/>
    <property type="project" value="UniProtKB-SubCell"/>
</dbReference>
<evidence type="ECO:0000256" key="5">
    <source>
        <dbReference type="ARBA" id="ARBA00023139"/>
    </source>
</evidence>
<protein>
    <submittedName>
        <fullName evidence="8">LppA family lipoprotein</fullName>
    </submittedName>
</protein>
<sequence length="235" mass="25291">MKKHAERSGVRVDARCAVAVVASLVVLVGCQAGDGEGRDGMHVTQPGPSDEEDVLATIDDLMSLPSAEDMLSPYREIGADVRGAVDDDLGAFPWETEEPVLRTGSVCNGPYGQLEGRSVAVRSTVDGPPLEDESWDRAEDAVRRAAKTHGFTVETLVIDEEGTHEVEFAGDRGAFVRVYSHSSFGVTIQSGCYLTNSDRDAIELYGVPDPERRSRKYPNSSLVPSDPGRPTRANG</sequence>
<evidence type="ECO:0000256" key="3">
    <source>
        <dbReference type="ARBA" id="ARBA00022729"/>
    </source>
</evidence>
<accession>A0AAF0Z1M5</accession>
<comment type="subcellular location">
    <subcellularLocation>
        <location evidence="1">Cell membrane</location>
        <topology evidence="1">Lipid-anchor</topology>
    </subcellularLocation>
</comment>
<evidence type="ECO:0000256" key="2">
    <source>
        <dbReference type="ARBA" id="ARBA00022475"/>
    </source>
</evidence>
<evidence type="ECO:0000256" key="1">
    <source>
        <dbReference type="ARBA" id="ARBA00004193"/>
    </source>
</evidence>
<evidence type="ECO:0000256" key="7">
    <source>
        <dbReference type="SAM" id="MobiDB-lite"/>
    </source>
</evidence>
<gene>
    <name evidence="8" type="ORF">SANBI_002597</name>
</gene>
<dbReference type="Gene3D" id="3.30.2030.20">
    <property type="match status" value="1"/>
</dbReference>
<keyword evidence="9" id="KW-1185">Reference proteome</keyword>
<dbReference type="RefSeq" id="WP_319155662.1">
    <property type="nucleotide sequence ID" value="NZ_CP138359.1"/>
</dbReference>
<evidence type="ECO:0000313" key="9">
    <source>
        <dbReference type="Proteomes" id="UP001304340"/>
    </source>
</evidence>
<proteinExistence type="predicted"/>
<keyword evidence="6 8" id="KW-0449">Lipoprotein</keyword>
<dbReference type="PROSITE" id="PS51257">
    <property type="entry name" value="PROKAR_LIPOPROTEIN"/>
    <property type="match status" value="1"/>
</dbReference>
<name>A0AAF0Z1M5_9MICO</name>
<keyword evidence="4" id="KW-0472">Membrane</keyword>